<dbReference type="Proteomes" id="UP000231469">
    <property type="component" value="Unassembled WGS sequence"/>
</dbReference>
<name>A0A2M7VKS0_9BACT</name>
<gene>
    <name evidence="1" type="ORF">COX73_00805</name>
</gene>
<accession>A0A2M7VKS0</accession>
<evidence type="ECO:0000313" key="1">
    <source>
        <dbReference type="EMBL" id="PJA02440.1"/>
    </source>
</evidence>
<comment type="caution">
    <text evidence="1">The sequence shown here is derived from an EMBL/GenBank/DDBJ whole genome shotgun (WGS) entry which is preliminary data.</text>
</comment>
<evidence type="ECO:0000313" key="2">
    <source>
        <dbReference type="Proteomes" id="UP000231469"/>
    </source>
</evidence>
<protein>
    <submittedName>
        <fullName evidence="1">Uncharacterized protein</fullName>
    </submittedName>
</protein>
<dbReference type="EMBL" id="PFPS01000035">
    <property type="protein sequence ID" value="PJA02440.1"/>
    <property type="molecule type" value="Genomic_DNA"/>
</dbReference>
<reference evidence="2" key="1">
    <citation type="submission" date="2017-09" db="EMBL/GenBank/DDBJ databases">
        <title>Depth-based differentiation of microbial function through sediment-hosted aquifers and enrichment of novel symbionts in the deep terrestrial subsurface.</title>
        <authorList>
            <person name="Probst A.J."/>
            <person name="Ladd B."/>
            <person name="Jarett J.K."/>
            <person name="Geller-Mcgrath D.E."/>
            <person name="Sieber C.M.K."/>
            <person name="Emerson J.B."/>
            <person name="Anantharaman K."/>
            <person name="Thomas B.C."/>
            <person name="Malmstrom R."/>
            <person name="Stieglmeier M."/>
            <person name="Klingl A."/>
            <person name="Woyke T."/>
            <person name="Ryan C.M."/>
            <person name="Banfield J.F."/>
        </authorList>
    </citation>
    <scope>NUCLEOTIDE SEQUENCE [LARGE SCALE GENOMIC DNA]</scope>
</reference>
<dbReference type="AlphaFoldDB" id="A0A2M7VKS0"/>
<proteinExistence type="predicted"/>
<organism evidence="1 2">
    <name type="scientific">bacterium (Candidatus Gribaldobacteria) CG_4_10_14_0_2_um_filter_36_18</name>
    <dbReference type="NCBI Taxonomy" id="2014264"/>
    <lineage>
        <taxon>Bacteria</taxon>
        <taxon>Candidatus Gribaldobacteria</taxon>
    </lineage>
</organism>
<sequence length="85" mass="9777">MPLPTTPVESSLVVTSGAYSVRGYIYVDGKYTGKFLESFQSETIYNVACYQNVSIFLLDMSGYPSHTEYIYTKPGLNYVNFNYWW</sequence>